<dbReference type="Gene3D" id="2.40.10.10">
    <property type="entry name" value="Trypsin-like serine proteases"/>
    <property type="match status" value="1"/>
</dbReference>
<evidence type="ECO:0008006" key="2">
    <source>
        <dbReference type="Google" id="ProtNLM"/>
    </source>
</evidence>
<dbReference type="InterPro" id="IPR009003">
    <property type="entry name" value="Peptidase_S1_PA"/>
</dbReference>
<dbReference type="EMBL" id="OD565809">
    <property type="protein sequence ID" value="CAD7442664.1"/>
    <property type="molecule type" value="Genomic_DNA"/>
</dbReference>
<dbReference type="AlphaFoldDB" id="A0A7R9I0A2"/>
<evidence type="ECO:0000313" key="1">
    <source>
        <dbReference type="EMBL" id="CAD7442664.1"/>
    </source>
</evidence>
<sequence>MGIRMDLKEIVCNEVDLIELDPDSQPKDVNGRTYYVVIGAISLQEDLDSPRVKNILVEKIYIHPLYHRIHRPTKNIALIKLSTLLSRSESETNIKILGNKYSWDKKTCELIGWRREGKHSGLLVCDHLLVGFLTRENKCEDEKFREYVDIGYLENWVRLRVQNIPSERRGESAATTTFPHISMIAFIVLLCDLTFFLKTTIDVLLHGLLNILKVAASSKQFRLQ</sequence>
<dbReference type="SUPFAM" id="SSF50494">
    <property type="entry name" value="Trypsin-like serine proteases"/>
    <property type="match status" value="1"/>
</dbReference>
<name>A0A7R9I0A2_9NEOP</name>
<reference evidence="1" key="1">
    <citation type="submission" date="2020-11" db="EMBL/GenBank/DDBJ databases">
        <authorList>
            <person name="Tran Van P."/>
        </authorList>
    </citation>
    <scope>NUCLEOTIDE SEQUENCE</scope>
</reference>
<gene>
    <name evidence="1" type="ORF">TBIB3V08_LOCUS5092</name>
</gene>
<protein>
    <recommendedName>
        <fullName evidence="2">Peptidase S1 domain-containing protein</fullName>
    </recommendedName>
</protein>
<proteinExistence type="predicted"/>
<accession>A0A7R9I0A2</accession>
<dbReference type="InterPro" id="IPR043504">
    <property type="entry name" value="Peptidase_S1_PA_chymotrypsin"/>
</dbReference>
<organism evidence="1">
    <name type="scientific">Timema bartmani</name>
    <dbReference type="NCBI Taxonomy" id="61472"/>
    <lineage>
        <taxon>Eukaryota</taxon>
        <taxon>Metazoa</taxon>
        <taxon>Ecdysozoa</taxon>
        <taxon>Arthropoda</taxon>
        <taxon>Hexapoda</taxon>
        <taxon>Insecta</taxon>
        <taxon>Pterygota</taxon>
        <taxon>Neoptera</taxon>
        <taxon>Polyneoptera</taxon>
        <taxon>Phasmatodea</taxon>
        <taxon>Timematodea</taxon>
        <taxon>Timematoidea</taxon>
        <taxon>Timematidae</taxon>
        <taxon>Timema</taxon>
    </lineage>
</organism>